<dbReference type="AlphaFoldDB" id="A0A4D6MAP0"/>
<dbReference type="EMBL" id="CP039350">
    <property type="protein sequence ID" value="QCD97471.1"/>
    <property type="molecule type" value="Genomic_DNA"/>
</dbReference>
<organism evidence="1 2">
    <name type="scientific">Vigna unguiculata</name>
    <name type="common">Cowpea</name>
    <dbReference type="NCBI Taxonomy" id="3917"/>
    <lineage>
        <taxon>Eukaryota</taxon>
        <taxon>Viridiplantae</taxon>
        <taxon>Streptophyta</taxon>
        <taxon>Embryophyta</taxon>
        <taxon>Tracheophyta</taxon>
        <taxon>Spermatophyta</taxon>
        <taxon>Magnoliopsida</taxon>
        <taxon>eudicotyledons</taxon>
        <taxon>Gunneridae</taxon>
        <taxon>Pentapetalae</taxon>
        <taxon>rosids</taxon>
        <taxon>fabids</taxon>
        <taxon>Fabales</taxon>
        <taxon>Fabaceae</taxon>
        <taxon>Papilionoideae</taxon>
        <taxon>50 kb inversion clade</taxon>
        <taxon>NPAAA clade</taxon>
        <taxon>indigoferoid/millettioid clade</taxon>
        <taxon>Phaseoleae</taxon>
        <taxon>Vigna</taxon>
    </lineage>
</organism>
<gene>
    <name evidence="1" type="ORF">DEO72_LG6g2181</name>
</gene>
<protein>
    <submittedName>
        <fullName evidence="1">Uncharacterized protein</fullName>
    </submittedName>
</protein>
<reference evidence="1 2" key="1">
    <citation type="submission" date="2019-04" db="EMBL/GenBank/DDBJ databases">
        <title>An improved genome assembly and genetic linkage map for asparagus bean, Vigna unguiculata ssp. sesquipedialis.</title>
        <authorList>
            <person name="Xia Q."/>
            <person name="Zhang R."/>
            <person name="Dong Y."/>
        </authorList>
    </citation>
    <scope>NUCLEOTIDE SEQUENCE [LARGE SCALE GENOMIC DNA]</scope>
    <source>
        <tissue evidence="1">Leaf</tissue>
    </source>
</reference>
<keyword evidence="2" id="KW-1185">Reference proteome</keyword>
<name>A0A4D6MAP0_VIGUN</name>
<dbReference type="Proteomes" id="UP000501690">
    <property type="component" value="Linkage Group LG6"/>
</dbReference>
<proteinExistence type="predicted"/>
<evidence type="ECO:0000313" key="1">
    <source>
        <dbReference type="EMBL" id="QCD97471.1"/>
    </source>
</evidence>
<accession>A0A4D6MAP0</accession>
<evidence type="ECO:0000313" key="2">
    <source>
        <dbReference type="Proteomes" id="UP000501690"/>
    </source>
</evidence>
<sequence length="83" mass="9079">MSGGVAGGPSLWTRFSHRREGDLPWKWLGDNPLCPNSAEFGNCHRSAYPCFLCSCLVLYVSFCDDHLFGGSRCGCSVKSMSRG</sequence>